<gene>
    <name evidence="1" type="ORF">EWH46_00205</name>
</gene>
<keyword evidence="1" id="KW-0547">Nucleotide-binding</keyword>
<evidence type="ECO:0000313" key="1">
    <source>
        <dbReference type="EMBL" id="QEM99342.1"/>
    </source>
</evidence>
<sequence>MDEQPVDAGARNQMKLRLIQLFNWGTFQGLLRVSIAEPGYLFVGPSGSGKSTILDAHAALTTPPRWVDFNVAAREAEKRAKDRNLMTYVRGAWAQQTTDAGEYAAQFLRTDTTWTAIAETYRDDHGHVVVLAQVLWVRGKSTSAADVKRLYLVLERELDLQELQFFPAHDFDSRRFKFDMPDAFVQADFSPYQERFRRLLGIDSERALRLLHKTQAAKNLGDLNDFMRDFMLEPPETFKLVDKLVDQFAELNEAHRAVVSARQQIETLRPAQEEAQQLEKARLARNELDELSAGVDKYKEQTRQRLLERAIAEQQTDLAGMTHEATRLDGLEKNEFTKLRSLQDQRSGMGGSLLEDLSAQLEAAETTRKKRFAKRESVRAACAILDWAPPDNALWFTQRRDAARAALLDADAKQEAQTEKTYSLRKQSEDAADRFRSVVVEIKALERQRSNIPARMLAVRERLADALGIREECLPFAGELIEVRQDEASWRGAIERVLHGFAQSLLVEDRHYAQVAAYLNETSVGERVVYLRMTPLRSEPRSPGENSLILKLSFADMPQADWVRNELKAHFDHDCAETVQAFRAAPRAITREGQIKHNSTRHEKNDRHRVDDPSRWVLGFDNAAKLSHFKQEAHRLSQQIEDLRQALEAARAAESSERERLKAHAQLANTEWDEVDVNSVIESIEALQSRIEREKATRPDLAKLDDEIKLQESSHERARRIHSDHLGRVRAQMLKIQALQRETEKLRPELLRVELTPFQQSGLDERYARYLPDMTWETVDNATTQVVRGINADEREASQHILQLEHGIERRLADFLRQWPAESDGLDARMASAPDFFAKLTRLQADGLPRHEQRFLDLLRDQSAQSLAMLQTQLDQERKAIRDRMALVNESLETTPFGPGTHLVIETQDKLQEDVLTFKRTLRNALSNMLTTHAQEAEQRFEVISTLVRRLASQETADRNWRALVLDVRQHVDFVARELNEFGKEVEVYRSGAGKSGGQRQKLAATCLAAALRYQLGGQERTLPRFSTVFLDEAFDKADAEFTAMAMNIFKTFGFQMIIATPLKSVMTLEPFIGGAGFVHIKDRKTSSVIPIDYDVTGQRLILSSAPDDDGEEAANA</sequence>
<dbReference type="EMBL" id="CP035707">
    <property type="protein sequence ID" value="QEM99342.1"/>
    <property type="molecule type" value="Genomic_DNA"/>
</dbReference>
<protein>
    <submittedName>
        <fullName evidence="1">ATP-binding protein</fullName>
    </submittedName>
</protein>
<proteinExistence type="predicted"/>
<dbReference type="Gene3D" id="3.40.50.300">
    <property type="entry name" value="P-loop containing nucleotide triphosphate hydrolases"/>
    <property type="match status" value="2"/>
</dbReference>
<dbReference type="SUPFAM" id="SSF52540">
    <property type="entry name" value="P-loop containing nucleoside triphosphate hydrolases"/>
    <property type="match status" value="2"/>
</dbReference>
<dbReference type="AlphaFoldDB" id="A0A5C1PUP5"/>
<dbReference type="Pfam" id="PF13555">
    <property type="entry name" value="AAA_29"/>
    <property type="match status" value="1"/>
</dbReference>
<dbReference type="KEGG" id="snn:EWH46_00205"/>
<name>A0A5C1PUP5_9BURK</name>
<dbReference type="Proteomes" id="UP000323522">
    <property type="component" value="Plasmid pSna507_unt13"/>
</dbReference>
<keyword evidence="1" id="KW-0614">Plasmid</keyword>
<reference evidence="1 2" key="1">
    <citation type="submission" date="2019-02" db="EMBL/GenBank/DDBJ databases">
        <title>Complete Genome Sequence and Methylome Analysis of Sphaerotilus natans subsp. sulfidivorans D-507.</title>
        <authorList>
            <person name="Fomenkov A."/>
            <person name="Gridneva E."/>
            <person name="Smolyakov D."/>
            <person name="Dubinina G."/>
            <person name="Vincze T."/>
            <person name="Grabovich M."/>
            <person name="Roberts R.J."/>
        </authorList>
    </citation>
    <scope>NUCLEOTIDE SEQUENCE [LARGE SCALE GENOMIC DNA]</scope>
    <source>
        <strain evidence="1 2">D-507</strain>
        <plasmid evidence="2">psna507_unt13</plasmid>
    </source>
</reference>
<organism evidence="1 2">
    <name type="scientific">Sphaerotilus sulfidivorans</name>
    <dbReference type="NCBI Taxonomy" id="639200"/>
    <lineage>
        <taxon>Bacteria</taxon>
        <taxon>Pseudomonadati</taxon>
        <taxon>Pseudomonadota</taxon>
        <taxon>Betaproteobacteria</taxon>
        <taxon>Burkholderiales</taxon>
        <taxon>Sphaerotilaceae</taxon>
        <taxon>Sphaerotilus</taxon>
    </lineage>
</organism>
<keyword evidence="1" id="KW-0067">ATP-binding</keyword>
<evidence type="ECO:0000313" key="2">
    <source>
        <dbReference type="Proteomes" id="UP000323522"/>
    </source>
</evidence>
<geneLocation type="plasmid" evidence="2">
    <name>psna507_unt13</name>
</geneLocation>
<dbReference type="Pfam" id="PF13558">
    <property type="entry name" value="SbcC_Walker_B"/>
    <property type="match status" value="1"/>
</dbReference>
<dbReference type="GO" id="GO:0005524">
    <property type="term" value="F:ATP binding"/>
    <property type="evidence" value="ECO:0007669"/>
    <property type="project" value="UniProtKB-KW"/>
</dbReference>
<dbReference type="OrthoDB" id="174137at2"/>
<dbReference type="InterPro" id="IPR027417">
    <property type="entry name" value="P-loop_NTPase"/>
</dbReference>
<accession>A0A5C1PUP5</accession>